<dbReference type="AlphaFoldDB" id="A0A1R1XQP1"/>
<dbReference type="OrthoDB" id="190105at2759"/>
<dbReference type="InterPro" id="IPR001810">
    <property type="entry name" value="F-box_dom"/>
</dbReference>
<name>A0A1R1XQP1_9FUNG</name>
<evidence type="ECO:0000313" key="7">
    <source>
        <dbReference type="Proteomes" id="UP000187429"/>
    </source>
</evidence>
<accession>A0A1R1XQP1</accession>
<comment type="caution">
    <text evidence="6">The sequence shown here is derived from an EMBL/GenBank/DDBJ whole genome shotgun (WGS) entry which is preliminary data.</text>
</comment>
<dbReference type="InterPro" id="IPR036322">
    <property type="entry name" value="WD40_repeat_dom_sf"/>
</dbReference>
<dbReference type="Gene3D" id="1.20.1280.50">
    <property type="match status" value="1"/>
</dbReference>
<keyword evidence="6" id="KW-0131">Cell cycle</keyword>
<sequence>MENSSNFQNNNYEFSLEDNKDLNLTIQTTKTTTTVVSTRLNFPPLPLFKNPPSCSSSNQNSSQFPLSSFQQDSFFPENLIDLEDWLKADPSSRNFPLNSSSSDIYSADLFRTLSNLSISQPEKKTQTKLSSFYPLSKNKLKADSNLNTIKSSKNSIGTHNDSIEYNQLANQLSNLPLNSNPSDTYQSCKSSDSVKNKLNNCDLHNSKHTPKLDCVSASSSNEHYHKFAKSDTNLLLNRNRIQPLSPLRTEKPTPIISETHTPARNTSNLSLNSYPLLKPEISTSIKNKSPYSSIGQETSNTSLTIDKPSILKYEKSLPSNIDSLPHDIKDPSLLNEKANLPTNFCNFSDNFPKNNIESQSTNTKTAKIKLNKDDPILSIYRIPSIVETYLSLPENFQMLLISQLLANSKKSTLQYTKNKIEPTLKRDILGDLPLELVNKITNFMDLPSLVTISKVNLNYQRLFDGQSGTDSWNSLLIKYRYKRLVSSKKFVRSKTTYPIPNTCNTASTASSSKKITLPDLKTSLNSLSLLEDDNFNKVLFSNAYLLEQKWRYGYLPDPLFPINKADLRNHYNDFGGTINNNNNNRGNYLAASPENSPHHSNPLIQNSSLLGNFGTNVVTCLAISGNLLVGGFENSTIAVFDLSNDQLKFELNGHEGGVWALSFISNKSHEPVIGMENLDSDKFGCNTKHTNINSSECLQAFVKDEVCWCEKSNESAFLVSGSTDRTVRVWDLSVGKCLAVYYGHSSTIRCIGFSWPNSRVTPNYTYGRKRLHVDYSYAAKPYIVTGSRDCSLIAWRLPTAVLNRLKKTTGKCIDRLGVPTRRDQSSNLSDSVDTSKCISSKQNISPLLNGSRNLDLRGSDANHNSEEYLDGRYETIGREELSGNNFYEVNGVDYDDSNDMSDSEDEPNVSSYLKHTFIGHTQSVRTVATIGNLIVSGSYDKNLRVWDVVTCRCVHELVGHTEKQLIEWRNQSMGFTTR</sequence>
<dbReference type="PROSITE" id="PS50082">
    <property type="entry name" value="WD_REPEATS_2"/>
    <property type="match status" value="2"/>
</dbReference>
<evidence type="ECO:0000259" key="5">
    <source>
        <dbReference type="PROSITE" id="PS50181"/>
    </source>
</evidence>
<feature type="repeat" description="WD" evidence="3">
    <location>
        <begin position="712"/>
        <end position="740"/>
    </location>
</feature>
<evidence type="ECO:0000256" key="3">
    <source>
        <dbReference type="PROSITE-ProRule" id="PRU00221"/>
    </source>
</evidence>
<evidence type="ECO:0000256" key="2">
    <source>
        <dbReference type="ARBA" id="ARBA00022737"/>
    </source>
</evidence>
<keyword evidence="7" id="KW-1185">Reference proteome</keyword>
<dbReference type="InterPro" id="IPR019775">
    <property type="entry name" value="WD40_repeat_CS"/>
</dbReference>
<dbReference type="PRINTS" id="PR00320">
    <property type="entry name" value="GPROTEINBRPT"/>
</dbReference>
<dbReference type="Proteomes" id="UP000187429">
    <property type="component" value="Unassembled WGS sequence"/>
</dbReference>
<feature type="domain" description="F-box" evidence="5">
    <location>
        <begin position="426"/>
        <end position="475"/>
    </location>
</feature>
<evidence type="ECO:0000256" key="1">
    <source>
        <dbReference type="ARBA" id="ARBA00022574"/>
    </source>
</evidence>
<keyword evidence="2" id="KW-0677">Repeat</keyword>
<dbReference type="Pfam" id="PF00400">
    <property type="entry name" value="WD40"/>
    <property type="match status" value="3"/>
</dbReference>
<dbReference type="InterPro" id="IPR015943">
    <property type="entry name" value="WD40/YVTN_repeat-like_dom_sf"/>
</dbReference>
<dbReference type="PANTHER" id="PTHR19848">
    <property type="entry name" value="WD40 REPEAT PROTEIN"/>
    <property type="match status" value="1"/>
</dbReference>
<keyword evidence="1 3" id="KW-0853">WD repeat</keyword>
<feature type="compositionally biased region" description="Polar residues" evidence="4">
    <location>
        <begin position="256"/>
        <end position="271"/>
    </location>
</feature>
<protein>
    <submittedName>
        <fullName evidence="6">Cell division control protein 4</fullName>
    </submittedName>
</protein>
<dbReference type="PROSITE" id="PS50294">
    <property type="entry name" value="WD_REPEATS_REGION"/>
    <property type="match status" value="1"/>
</dbReference>
<evidence type="ECO:0000313" key="6">
    <source>
        <dbReference type="EMBL" id="OMJ16960.1"/>
    </source>
</evidence>
<feature type="region of interest" description="Disordered" evidence="4">
    <location>
        <begin position="245"/>
        <end position="271"/>
    </location>
</feature>
<proteinExistence type="predicted"/>
<dbReference type="InterPro" id="IPR020472">
    <property type="entry name" value="WD40_PAC1"/>
</dbReference>
<dbReference type="PROSITE" id="PS00678">
    <property type="entry name" value="WD_REPEATS_1"/>
    <property type="match status" value="2"/>
</dbReference>
<feature type="repeat" description="WD" evidence="3">
    <location>
        <begin position="917"/>
        <end position="956"/>
    </location>
</feature>
<dbReference type="PROSITE" id="PS50181">
    <property type="entry name" value="FBOX"/>
    <property type="match status" value="1"/>
</dbReference>
<dbReference type="SUPFAM" id="SSF50978">
    <property type="entry name" value="WD40 repeat-like"/>
    <property type="match status" value="1"/>
</dbReference>
<dbReference type="GO" id="GO:0051301">
    <property type="term" value="P:cell division"/>
    <property type="evidence" value="ECO:0007669"/>
    <property type="project" value="UniProtKB-KW"/>
</dbReference>
<dbReference type="PANTHER" id="PTHR19848:SF8">
    <property type="entry name" value="F-BOX AND WD REPEAT DOMAIN CONTAINING 7"/>
    <property type="match status" value="1"/>
</dbReference>
<dbReference type="SMART" id="SM00320">
    <property type="entry name" value="WD40"/>
    <property type="match status" value="4"/>
</dbReference>
<keyword evidence="6" id="KW-0132">Cell division</keyword>
<gene>
    <name evidence="6" type="ORF">AYI69_g7624</name>
</gene>
<dbReference type="EMBL" id="LSSM01003732">
    <property type="protein sequence ID" value="OMJ16960.1"/>
    <property type="molecule type" value="Genomic_DNA"/>
</dbReference>
<dbReference type="Gene3D" id="2.130.10.10">
    <property type="entry name" value="YVTN repeat-like/Quinoprotein amine dehydrogenase"/>
    <property type="match status" value="1"/>
</dbReference>
<organism evidence="6 7">
    <name type="scientific">Smittium culicis</name>
    <dbReference type="NCBI Taxonomy" id="133412"/>
    <lineage>
        <taxon>Eukaryota</taxon>
        <taxon>Fungi</taxon>
        <taxon>Fungi incertae sedis</taxon>
        <taxon>Zoopagomycota</taxon>
        <taxon>Kickxellomycotina</taxon>
        <taxon>Harpellomycetes</taxon>
        <taxon>Harpellales</taxon>
        <taxon>Legeriomycetaceae</taxon>
        <taxon>Smittium</taxon>
    </lineage>
</organism>
<reference evidence="7" key="1">
    <citation type="submission" date="2017-01" db="EMBL/GenBank/DDBJ databases">
        <authorList>
            <person name="Wang Y."/>
            <person name="White M."/>
            <person name="Kvist S."/>
            <person name="Moncalvo J.-M."/>
        </authorList>
    </citation>
    <scope>NUCLEOTIDE SEQUENCE [LARGE SCALE GENOMIC DNA]</scope>
    <source>
        <strain evidence="7">ID-206-W2</strain>
    </source>
</reference>
<evidence type="ECO:0000256" key="4">
    <source>
        <dbReference type="SAM" id="MobiDB-lite"/>
    </source>
</evidence>
<dbReference type="InterPro" id="IPR001680">
    <property type="entry name" value="WD40_rpt"/>
</dbReference>